<evidence type="ECO:0008006" key="3">
    <source>
        <dbReference type="Google" id="ProtNLM"/>
    </source>
</evidence>
<dbReference type="AlphaFoldDB" id="D6GU86"/>
<name>D6GU86_PARA5</name>
<accession>D6GU86</accession>
<sequence length="156" mass="18145">MEIIPMGNTTVQYEGVIDDQKFYNFLRNLFISAGYSVKETNYIQFSGANYVIKWLAMKVIDDYMAYRITVNLDYRHLEEVMAVKEGKQVKTKKGTVQVQLVSDIMVDYLNKWTKGVSKLVRPIYDKMNEEVLSQRKTAFESDVESIKNSIQANFNQ</sequence>
<reference evidence="1 2" key="1">
    <citation type="journal article" date="2010" name="Proc. Natl. Acad. Sci. U.S.A.">
        <title>Enigmatic, ultrasmall, uncultivated Archaea.</title>
        <authorList>
            <person name="Baker B.J."/>
            <person name="Comolli L.R."/>
            <person name="Dick G.J."/>
            <person name="Hauser L.J."/>
            <person name="Hyatt D."/>
            <person name="Dill B.D."/>
            <person name="Land M.L."/>
            <person name="Verberkmoes N.C."/>
            <person name="Hettich R.L."/>
            <person name="Banfield J.F."/>
        </authorList>
    </citation>
    <scope>NUCLEOTIDE SEQUENCE [LARGE SCALE GENOMIC DNA]</scope>
</reference>
<evidence type="ECO:0000313" key="2">
    <source>
        <dbReference type="Proteomes" id="UP000009376"/>
    </source>
</evidence>
<dbReference type="Proteomes" id="UP000009376">
    <property type="component" value="Unassembled WGS sequence"/>
</dbReference>
<dbReference type="EMBL" id="GG745544">
    <property type="protein sequence ID" value="EFD93215.1"/>
    <property type="molecule type" value="Genomic_DNA"/>
</dbReference>
<protein>
    <recommendedName>
        <fullName evidence="3">DUF4468 domain-containing protein</fullName>
    </recommendedName>
</protein>
<proteinExistence type="predicted"/>
<evidence type="ECO:0000313" key="1">
    <source>
        <dbReference type="EMBL" id="EFD93215.1"/>
    </source>
</evidence>
<gene>
    <name evidence="1" type="ORF">BJBARM5_0006</name>
</gene>
<organism evidence="1 2">
    <name type="scientific">Candidatus Parvarchaeum acidophilus ARMAN-5</name>
    <dbReference type="NCBI Taxonomy" id="662762"/>
    <lineage>
        <taxon>Archaea</taxon>
        <taxon>Candidatus Parvarchaeota</taxon>
        <taxon>Candidatus Parvarchaeum</taxon>
    </lineage>
</organism>